<dbReference type="GO" id="GO:0042372">
    <property type="term" value="P:phylloquinone biosynthetic process"/>
    <property type="evidence" value="ECO:0007669"/>
    <property type="project" value="UniProtKB-UniRule"/>
</dbReference>
<dbReference type="PANTHER" id="PTHR48073:SF6">
    <property type="entry name" value="PROTEIN PHYLLO, CHLOROPLASTIC-LIKE"/>
    <property type="match status" value="1"/>
</dbReference>
<feature type="binding site" evidence="4">
    <location>
        <position position="173"/>
    </location>
    <ligand>
        <name>Mg(2+)</name>
        <dbReference type="ChEBI" id="CHEBI:18420"/>
    </ligand>
</feature>
<evidence type="ECO:0000313" key="8">
    <source>
        <dbReference type="Proteomes" id="UP000217895"/>
    </source>
</evidence>
<comment type="pathway">
    <text evidence="4">Quinol/quinone metabolism; 1,4-dihydroxy-2-naphthoate biosynthesis; 1,4-dihydroxy-2-naphthoate from chorismate: step 4/7.</text>
</comment>
<evidence type="ECO:0000313" key="7">
    <source>
        <dbReference type="EMBL" id="BAY54932.1"/>
    </source>
</evidence>
<feature type="binding site" evidence="4">
    <location>
        <position position="198"/>
    </location>
    <ligand>
        <name>Mg(2+)</name>
        <dbReference type="ChEBI" id="CHEBI:18420"/>
    </ligand>
</feature>
<dbReference type="Proteomes" id="UP000217895">
    <property type="component" value="Chromosome"/>
</dbReference>
<feature type="domain" description="Mandelate racemase/muconate lactonizing enzyme C-terminal" evidence="6">
    <location>
        <begin position="97"/>
        <end position="194"/>
    </location>
</feature>
<dbReference type="UniPathway" id="UPA01057">
    <property type="reaction ID" value="UER00165"/>
</dbReference>
<gene>
    <name evidence="4" type="primary">menC</name>
    <name evidence="7" type="ORF">NIES2135_17520</name>
</gene>
<protein>
    <recommendedName>
        <fullName evidence="4 5">o-succinylbenzoate synthase</fullName>
        <shortName evidence="4">OSB synthase</shortName>
        <shortName evidence="4">OSBS</shortName>
        <ecNumber evidence="4 5">4.2.1.113</ecNumber>
    </recommendedName>
    <alternativeName>
        <fullName evidence="4">4-(2'-carboxyphenyl)-4-oxybutyric acid synthase</fullName>
    </alternativeName>
    <alternativeName>
        <fullName evidence="4">o-succinylbenzoic acid synthase</fullName>
    </alternativeName>
</protein>
<feature type="active site" description="Proton acceptor" evidence="4">
    <location>
        <position position="222"/>
    </location>
</feature>
<comment type="cofactor">
    <cofactor evidence="4">
        <name>a divalent metal cation</name>
        <dbReference type="ChEBI" id="CHEBI:60240"/>
    </cofactor>
</comment>
<comment type="function">
    <text evidence="4">Converts 2-succinyl-6-hydroxy-2,4-cyclohexadiene-1-carboxylate (SHCHC) to 2-succinylbenzoate (OSB).</text>
</comment>
<comment type="catalytic activity">
    <reaction evidence="4">
        <text>(1R,6R)-6-hydroxy-2-succinyl-cyclohexa-2,4-diene-1-carboxylate = 2-succinylbenzoate + H2O</text>
        <dbReference type="Rhea" id="RHEA:10196"/>
        <dbReference type="ChEBI" id="CHEBI:15377"/>
        <dbReference type="ChEBI" id="CHEBI:18325"/>
        <dbReference type="ChEBI" id="CHEBI:58689"/>
        <dbReference type="EC" id="4.2.1.113"/>
    </reaction>
</comment>
<dbReference type="SFLD" id="SFLDG00180">
    <property type="entry name" value="muconate_cycloisomerase"/>
    <property type="match status" value="1"/>
</dbReference>
<dbReference type="InterPro" id="IPR029017">
    <property type="entry name" value="Enolase-like_N"/>
</dbReference>
<dbReference type="InterPro" id="IPR013342">
    <property type="entry name" value="Mandelate_racemase_C"/>
</dbReference>
<comment type="similarity">
    <text evidence="4">Belongs to the mandelate racemase/muconate lactonizing enzyme family. MenC type 1 subfamily.</text>
</comment>
<evidence type="ECO:0000256" key="3">
    <source>
        <dbReference type="ARBA" id="ARBA00023239"/>
    </source>
</evidence>
<keyword evidence="2 4" id="KW-0460">Magnesium</keyword>
<dbReference type="CDD" id="cd03320">
    <property type="entry name" value="OSBS"/>
    <property type="match status" value="1"/>
</dbReference>
<dbReference type="InterPro" id="IPR010196">
    <property type="entry name" value="OSB_synthase_MenC1"/>
</dbReference>
<dbReference type="InterPro" id="IPR029065">
    <property type="entry name" value="Enolase_C-like"/>
</dbReference>
<organism evidence="7 8">
    <name type="scientific">Leptolyngbya boryana NIES-2135</name>
    <dbReference type="NCBI Taxonomy" id="1973484"/>
    <lineage>
        <taxon>Bacteria</taxon>
        <taxon>Bacillati</taxon>
        <taxon>Cyanobacteriota</taxon>
        <taxon>Cyanophyceae</taxon>
        <taxon>Leptolyngbyales</taxon>
        <taxon>Leptolyngbyaceae</taxon>
        <taxon>Leptolyngbya group</taxon>
        <taxon>Leptolyngbya</taxon>
    </lineage>
</organism>
<evidence type="ECO:0000259" key="6">
    <source>
        <dbReference type="SMART" id="SM00922"/>
    </source>
</evidence>
<feature type="binding site" evidence="4">
    <location>
        <position position="147"/>
    </location>
    <ligand>
        <name>Mg(2+)</name>
        <dbReference type="ChEBI" id="CHEBI:18420"/>
    </ligand>
</feature>
<evidence type="ECO:0000256" key="1">
    <source>
        <dbReference type="ARBA" id="ARBA00022723"/>
    </source>
</evidence>
<dbReference type="GO" id="GO:0000287">
    <property type="term" value="F:magnesium ion binding"/>
    <property type="evidence" value="ECO:0007669"/>
    <property type="project" value="UniProtKB-UniRule"/>
</dbReference>
<dbReference type="PANTHER" id="PTHR48073">
    <property type="entry name" value="O-SUCCINYLBENZOATE SYNTHASE-RELATED"/>
    <property type="match status" value="1"/>
</dbReference>
<dbReference type="GO" id="GO:0009234">
    <property type="term" value="P:menaquinone biosynthetic process"/>
    <property type="evidence" value="ECO:0007669"/>
    <property type="project" value="UniProtKB-UniRule"/>
</dbReference>
<dbReference type="EC" id="4.2.1.113" evidence="4 5"/>
<name>A0A1Z4JDU4_LEPBY</name>
<dbReference type="EMBL" id="AP018203">
    <property type="protein sequence ID" value="BAY54932.1"/>
    <property type="molecule type" value="Genomic_DNA"/>
</dbReference>
<dbReference type="SFLD" id="SFLDF00009">
    <property type="entry name" value="o-succinylbenzoate_synthase"/>
    <property type="match status" value="1"/>
</dbReference>
<keyword evidence="3 4" id="KW-0456">Lyase</keyword>
<reference evidence="7 8" key="1">
    <citation type="submission" date="2017-06" db="EMBL/GenBank/DDBJ databases">
        <title>Genome sequencing of cyanobaciteial culture collection at National Institute for Environmental Studies (NIES).</title>
        <authorList>
            <person name="Hirose Y."/>
            <person name="Shimura Y."/>
            <person name="Fujisawa T."/>
            <person name="Nakamura Y."/>
            <person name="Kawachi M."/>
        </authorList>
    </citation>
    <scope>NUCLEOTIDE SEQUENCE [LARGE SCALE GENOMIC DNA]</scope>
    <source>
        <strain evidence="7 8">NIES-2135</strain>
    </source>
</reference>
<dbReference type="InterPro" id="IPR036849">
    <property type="entry name" value="Enolase-like_C_sf"/>
</dbReference>
<proteinExistence type="inferred from homology"/>
<sequence>MQFEFRPYQRRFRQSLKTHYGEWSVREGILIRLDDRFGEITPLEWFGSESMQDAIELCQSAPHDIDLDWIQQIPFPACQFGFESALNSEQFQAMPQSALMSDEWRSLWDQGYRTFKLKIAIAPIEIEIATVQALLDQLPQHANLRLDANMGLTESETHQWLEFCDQSRIEFIEQPMRTDQFETMLKLSQMYRTAIALDESVSTLAQLKACYERGWRGIFVVKPAIAGFPSQLRQFCREHQLDTVFSTVFETEIGRRAGLQLAAELSQRAVGYGTTHWFDELNSEDFEELWKSL</sequence>
<keyword evidence="8" id="KW-1185">Reference proteome</keyword>
<evidence type="ECO:0000256" key="5">
    <source>
        <dbReference type="NCBIfam" id="TIGR01927"/>
    </source>
</evidence>
<dbReference type="AlphaFoldDB" id="A0A1Z4JDU4"/>
<dbReference type="Gene3D" id="3.20.20.120">
    <property type="entry name" value="Enolase-like C-terminal domain"/>
    <property type="match status" value="1"/>
</dbReference>
<dbReference type="SFLD" id="SFLDS00001">
    <property type="entry name" value="Enolase"/>
    <property type="match status" value="1"/>
</dbReference>
<dbReference type="Pfam" id="PF13378">
    <property type="entry name" value="MR_MLE_C"/>
    <property type="match status" value="1"/>
</dbReference>
<dbReference type="SUPFAM" id="SSF51604">
    <property type="entry name" value="Enolase C-terminal domain-like"/>
    <property type="match status" value="1"/>
</dbReference>
<keyword evidence="1 4" id="KW-0479">Metal-binding</keyword>
<dbReference type="HAMAP" id="MF_00470">
    <property type="entry name" value="MenC_1"/>
    <property type="match status" value="1"/>
</dbReference>
<accession>A0A1Z4JDU4</accession>
<dbReference type="UniPathway" id="UPA00995"/>
<evidence type="ECO:0000256" key="2">
    <source>
        <dbReference type="ARBA" id="ARBA00022842"/>
    </source>
</evidence>
<dbReference type="NCBIfam" id="NF002739">
    <property type="entry name" value="PRK02714.1"/>
    <property type="match status" value="1"/>
</dbReference>
<dbReference type="SMART" id="SM00922">
    <property type="entry name" value="MR_MLE"/>
    <property type="match status" value="1"/>
</dbReference>
<feature type="active site" description="Proton donor" evidence="4">
    <location>
        <position position="118"/>
    </location>
</feature>
<evidence type="ECO:0000256" key="4">
    <source>
        <dbReference type="HAMAP-Rule" id="MF_00470"/>
    </source>
</evidence>
<dbReference type="NCBIfam" id="TIGR01927">
    <property type="entry name" value="menC_gam_Gplu"/>
    <property type="match status" value="1"/>
</dbReference>
<dbReference type="Gene3D" id="3.30.390.10">
    <property type="entry name" value="Enolase-like, N-terminal domain"/>
    <property type="match status" value="1"/>
</dbReference>
<dbReference type="SUPFAM" id="SSF54826">
    <property type="entry name" value="Enolase N-terminal domain-like"/>
    <property type="match status" value="1"/>
</dbReference>
<dbReference type="GO" id="GO:0043748">
    <property type="term" value="F:O-succinylbenzoate synthase activity"/>
    <property type="evidence" value="ECO:0007669"/>
    <property type="project" value="UniProtKB-EC"/>
</dbReference>
<comment type="pathway">
    <text evidence="4">Cofactor biosynthesis; phylloquinone biosynthesis.</text>
</comment>